<keyword evidence="2" id="KW-1185">Reference proteome</keyword>
<sequence length="26" mass="3103">MRRWKRFRENLITAGQPLVIDVSMKG</sequence>
<evidence type="ECO:0000313" key="1">
    <source>
        <dbReference type="EMBL" id="KMZ67511.1"/>
    </source>
</evidence>
<organism evidence="1 2">
    <name type="scientific">Zostera marina</name>
    <name type="common">Eelgrass</name>
    <dbReference type="NCBI Taxonomy" id="29655"/>
    <lineage>
        <taxon>Eukaryota</taxon>
        <taxon>Viridiplantae</taxon>
        <taxon>Streptophyta</taxon>
        <taxon>Embryophyta</taxon>
        <taxon>Tracheophyta</taxon>
        <taxon>Spermatophyta</taxon>
        <taxon>Magnoliopsida</taxon>
        <taxon>Liliopsida</taxon>
        <taxon>Zosteraceae</taxon>
        <taxon>Zostera</taxon>
    </lineage>
</organism>
<evidence type="ECO:0000313" key="2">
    <source>
        <dbReference type="Proteomes" id="UP000036987"/>
    </source>
</evidence>
<dbReference type="Proteomes" id="UP000036987">
    <property type="component" value="Unassembled WGS sequence"/>
</dbReference>
<dbReference type="EMBL" id="LFYR01000903">
    <property type="protein sequence ID" value="KMZ67511.1"/>
    <property type="molecule type" value="Genomic_DNA"/>
</dbReference>
<accession>A0A0K9PEX2</accession>
<comment type="caution">
    <text evidence="1">The sequence shown here is derived from an EMBL/GenBank/DDBJ whole genome shotgun (WGS) entry which is preliminary data.</text>
</comment>
<reference evidence="2" key="1">
    <citation type="journal article" date="2016" name="Nature">
        <title>The genome of the seagrass Zostera marina reveals angiosperm adaptation to the sea.</title>
        <authorList>
            <person name="Olsen J.L."/>
            <person name="Rouze P."/>
            <person name="Verhelst B."/>
            <person name="Lin Y.-C."/>
            <person name="Bayer T."/>
            <person name="Collen J."/>
            <person name="Dattolo E."/>
            <person name="De Paoli E."/>
            <person name="Dittami S."/>
            <person name="Maumus F."/>
            <person name="Michel G."/>
            <person name="Kersting A."/>
            <person name="Lauritano C."/>
            <person name="Lohaus R."/>
            <person name="Toepel M."/>
            <person name="Tonon T."/>
            <person name="Vanneste K."/>
            <person name="Amirebrahimi M."/>
            <person name="Brakel J."/>
            <person name="Bostroem C."/>
            <person name="Chovatia M."/>
            <person name="Grimwood J."/>
            <person name="Jenkins J.W."/>
            <person name="Jueterbock A."/>
            <person name="Mraz A."/>
            <person name="Stam W.T."/>
            <person name="Tice H."/>
            <person name="Bornberg-Bauer E."/>
            <person name="Green P.J."/>
            <person name="Pearson G.A."/>
            <person name="Procaccini G."/>
            <person name="Duarte C.M."/>
            <person name="Schmutz J."/>
            <person name="Reusch T.B.H."/>
            <person name="Van de Peer Y."/>
        </authorList>
    </citation>
    <scope>NUCLEOTIDE SEQUENCE [LARGE SCALE GENOMIC DNA]</scope>
    <source>
        <strain evidence="2">cv. Finnish</strain>
    </source>
</reference>
<gene>
    <name evidence="1" type="ORF">ZOSMA_265G00200</name>
</gene>
<name>A0A0K9PEX2_ZOSMR</name>
<proteinExistence type="predicted"/>
<protein>
    <submittedName>
        <fullName evidence="1">Uncharacterized protein</fullName>
    </submittedName>
</protein>
<dbReference type="AlphaFoldDB" id="A0A0K9PEX2"/>